<feature type="binding site" evidence="5">
    <location>
        <position position="258"/>
    </location>
    <ligand>
        <name>Zn(2+)</name>
        <dbReference type="ChEBI" id="CHEBI:29105"/>
    </ligand>
</feature>
<evidence type="ECO:0000313" key="9">
    <source>
        <dbReference type="Proteomes" id="UP001597394"/>
    </source>
</evidence>
<dbReference type="Gene3D" id="3.40.50.1980">
    <property type="entry name" value="Nitrogenase molybdenum iron protein domain"/>
    <property type="match status" value="2"/>
</dbReference>
<dbReference type="RefSeq" id="WP_255927137.1">
    <property type="nucleotide sequence ID" value="NZ_JANFQP010000001.1"/>
</dbReference>
<evidence type="ECO:0000256" key="2">
    <source>
        <dbReference type="ARBA" id="ARBA00022723"/>
    </source>
</evidence>
<dbReference type="PANTHER" id="PTHR21256">
    <property type="entry name" value="HISTIDINOL DEHYDROGENASE HDH"/>
    <property type="match status" value="1"/>
</dbReference>
<feature type="active site" description="Proton acceptor" evidence="5">
    <location>
        <position position="322"/>
    </location>
</feature>
<comment type="similarity">
    <text evidence="1 5 6 7">Belongs to the histidinol dehydrogenase family.</text>
</comment>
<dbReference type="Pfam" id="PF00815">
    <property type="entry name" value="Histidinol_dh"/>
    <property type="match status" value="1"/>
</dbReference>
<keyword evidence="3 5" id="KW-0862">Zinc</keyword>
<feature type="binding site" evidence="5">
    <location>
        <position position="255"/>
    </location>
    <ligand>
        <name>substrate</name>
    </ligand>
</feature>
<comment type="pathway">
    <text evidence="5">Amino-acid biosynthesis; L-histidine biosynthesis; L-histidine from 5-phospho-alpha-D-ribose 1-diphosphate: step 9/9.</text>
</comment>
<feature type="binding site" evidence="5">
    <location>
        <position position="124"/>
    </location>
    <ligand>
        <name>NAD(+)</name>
        <dbReference type="ChEBI" id="CHEBI:57540"/>
    </ligand>
</feature>
<dbReference type="NCBIfam" id="TIGR00069">
    <property type="entry name" value="hisD"/>
    <property type="match status" value="1"/>
</dbReference>
<feature type="binding site" evidence="5">
    <location>
        <position position="255"/>
    </location>
    <ligand>
        <name>Zn(2+)</name>
        <dbReference type="ChEBI" id="CHEBI:29105"/>
    </ligand>
</feature>
<dbReference type="PROSITE" id="PS00611">
    <property type="entry name" value="HISOL_DEHYDROGENASE"/>
    <property type="match status" value="1"/>
</dbReference>
<comment type="catalytic activity">
    <reaction evidence="5">
        <text>L-histidinol + 2 NAD(+) + H2O = L-histidine + 2 NADH + 3 H(+)</text>
        <dbReference type="Rhea" id="RHEA:20641"/>
        <dbReference type="ChEBI" id="CHEBI:15377"/>
        <dbReference type="ChEBI" id="CHEBI:15378"/>
        <dbReference type="ChEBI" id="CHEBI:57540"/>
        <dbReference type="ChEBI" id="CHEBI:57595"/>
        <dbReference type="ChEBI" id="CHEBI:57699"/>
        <dbReference type="ChEBI" id="CHEBI:57945"/>
        <dbReference type="EC" id="1.1.1.23"/>
    </reaction>
</comment>
<feature type="binding site" evidence="5">
    <location>
        <position position="186"/>
    </location>
    <ligand>
        <name>NAD(+)</name>
        <dbReference type="ChEBI" id="CHEBI:57540"/>
    </ligand>
</feature>
<sequence length="430" mass="46358">MKTIINPPYSDWEKYAKRPAFPAEDLEEKVASVLEKVRLEGDSALKNFTLAFDKVNVENIKVSSSEIEIACAEVSTELKDAIAIAVNNIKVFHESQQINEAIVETISGVECWRKSVAIEKVGLYIPGGSAPLFSTILMLGIPAKIAGCKKIILCTPPDENGKINPAILFTATFLGIEEIYKVGGAQAIGAMAFGTETVPKVDKIFGPGNQYVTKAKELVQKTGIAIDLPAGPSEVLVIADSSADADFVAADLLSQTEHGADSQVVLLSNSAELMEEVKVSLNNQLQLLPRASVAEKALENSFFVLLNTINECVDFSNLYAPEHLILAIDNAELFAGKIKNAGSVFLGNYSCESAGDYASGTNHTLPTNGYAKSYSGVSLDSFVKKITFQKITKKGIQNIGKTIEIMAEAEQLLAHKNAVSIRLKKLQDEK</sequence>
<keyword evidence="2 5" id="KW-0479">Metal-binding</keyword>
<evidence type="ECO:0000256" key="1">
    <source>
        <dbReference type="ARBA" id="ARBA00010178"/>
    </source>
</evidence>
<organism evidence="8 9">
    <name type="scientific">Kaistella montana</name>
    <dbReference type="NCBI Taxonomy" id="1849733"/>
    <lineage>
        <taxon>Bacteria</taxon>
        <taxon>Pseudomonadati</taxon>
        <taxon>Bacteroidota</taxon>
        <taxon>Flavobacteriia</taxon>
        <taxon>Flavobacteriales</taxon>
        <taxon>Weeksellaceae</taxon>
        <taxon>Chryseobacterium group</taxon>
        <taxon>Kaistella</taxon>
    </lineage>
</organism>
<comment type="cofactor">
    <cofactor evidence="5">
        <name>Zn(2+)</name>
        <dbReference type="ChEBI" id="CHEBI:29105"/>
    </cofactor>
    <text evidence="5">Binds 1 zinc ion per subunit.</text>
</comment>
<keyword evidence="5" id="KW-0520">NAD</keyword>
<evidence type="ECO:0000256" key="3">
    <source>
        <dbReference type="ARBA" id="ARBA00022833"/>
    </source>
</evidence>
<comment type="caution">
    <text evidence="8">The sequence shown here is derived from an EMBL/GenBank/DDBJ whole genome shotgun (WGS) entry which is preliminary data.</text>
</comment>
<keyword evidence="9" id="KW-1185">Reference proteome</keyword>
<dbReference type="SUPFAM" id="SSF53720">
    <property type="entry name" value="ALDH-like"/>
    <property type="match status" value="1"/>
</dbReference>
<comment type="function">
    <text evidence="5">Catalyzes the sequential NAD-dependent oxidations of L-histidinol to L-histidinaldehyde and then to L-histidine.</text>
</comment>
<feature type="binding site" evidence="5">
    <location>
        <position position="233"/>
    </location>
    <ligand>
        <name>substrate</name>
    </ligand>
</feature>
<feature type="binding site" evidence="5">
    <location>
        <position position="356"/>
    </location>
    <ligand>
        <name>substrate</name>
    </ligand>
</feature>
<feature type="binding site" evidence="5">
    <location>
        <position position="323"/>
    </location>
    <ligand>
        <name>substrate</name>
    </ligand>
</feature>
<protein>
    <recommendedName>
        <fullName evidence="5">Histidinol dehydrogenase</fullName>
        <shortName evidence="5">HDH</shortName>
        <ecNumber evidence="5">1.1.1.23</ecNumber>
    </recommendedName>
</protein>
<feature type="binding site" evidence="5">
    <location>
        <position position="209"/>
    </location>
    <ligand>
        <name>NAD(+)</name>
        <dbReference type="ChEBI" id="CHEBI:57540"/>
    </ligand>
</feature>
<dbReference type="InterPro" id="IPR001692">
    <property type="entry name" value="Histidinol_DH_CS"/>
</dbReference>
<dbReference type="EC" id="1.1.1.23" evidence="5"/>
<dbReference type="InterPro" id="IPR022695">
    <property type="entry name" value="Histidinol_DH_monofunct"/>
</dbReference>
<keyword evidence="4 5" id="KW-0560">Oxidoreductase</keyword>
<feature type="binding site" evidence="5">
    <location>
        <position position="258"/>
    </location>
    <ligand>
        <name>substrate</name>
    </ligand>
</feature>
<feature type="binding site" evidence="5">
    <location>
        <position position="415"/>
    </location>
    <ligand>
        <name>Zn(2+)</name>
        <dbReference type="ChEBI" id="CHEBI:29105"/>
    </ligand>
</feature>
<dbReference type="PANTHER" id="PTHR21256:SF2">
    <property type="entry name" value="HISTIDINE BIOSYNTHESIS TRIFUNCTIONAL PROTEIN"/>
    <property type="match status" value="1"/>
</dbReference>
<dbReference type="CDD" id="cd06572">
    <property type="entry name" value="Histidinol_dh"/>
    <property type="match status" value="1"/>
</dbReference>
<feature type="active site" description="Proton acceptor" evidence="5">
    <location>
        <position position="323"/>
    </location>
</feature>
<proteinExistence type="inferred from homology"/>
<keyword evidence="5" id="KW-0028">Amino-acid biosynthesis</keyword>
<dbReference type="EMBL" id="JBHULG010000001">
    <property type="protein sequence ID" value="MFD2544275.1"/>
    <property type="molecule type" value="Genomic_DNA"/>
</dbReference>
<dbReference type="Proteomes" id="UP001597394">
    <property type="component" value="Unassembled WGS sequence"/>
</dbReference>
<evidence type="ECO:0000313" key="8">
    <source>
        <dbReference type="EMBL" id="MFD2544275.1"/>
    </source>
</evidence>
<reference evidence="9" key="1">
    <citation type="journal article" date="2019" name="Int. J. Syst. Evol. Microbiol.">
        <title>The Global Catalogue of Microorganisms (GCM) 10K type strain sequencing project: providing services to taxonomists for standard genome sequencing and annotation.</title>
        <authorList>
            <consortium name="The Broad Institute Genomics Platform"/>
            <consortium name="The Broad Institute Genome Sequencing Center for Infectious Disease"/>
            <person name="Wu L."/>
            <person name="Ma J."/>
        </authorList>
    </citation>
    <scope>NUCLEOTIDE SEQUENCE [LARGE SCALE GENOMIC DNA]</scope>
    <source>
        <strain evidence="9">KCTC 52204</strain>
    </source>
</reference>
<dbReference type="HAMAP" id="MF_01024">
    <property type="entry name" value="HisD"/>
    <property type="match status" value="1"/>
</dbReference>
<evidence type="ECO:0000256" key="7">
    <source>
        <dbReference type="RuleBase" id="RU004175"/>
    </source>
</evidence>
<gene>
    <name evidence="5 8" type="primary">hisD</name>
    <name evidence="8" type="ORF">ACFSO8_02260</name>
</gene>
<dbReference type="PRINTS" id="PR00083">
    <property type="entry name" value="HOLDHDRGNASE"/>
</dbReference>
<dbReference type="InterPro" id="IPR016161">
    <property type="entry name" value="Ald_DH/histidinol_DH"/>
</dbReference>
<keyword evidence="5" id="KW-0368">Histidine biosynthesis</keyword>
<dbReference type="GO" id="GO:0004399">
    <property type="term" value="F:histidinol dehydrogenase activity"/>
    <property type="evidence" value="ECO:0007669"/>
    <property type="project" value="UniProtKB-EC"/>
</dbReference>
<evidence type="ECO:0000256" key="6">
    <source>
        <dbReference type="PIRNR" id="PIRNR000099"/>
    </source>
</evidence>
<dbReference type="InterPro" id="IPR012131">
    <property type="entry name" value="Hstdl_DH"/>
</dbReference>
<evidence type="ECO:0000256" key="4">
    <source>
        <dbReference type="ARBA" id="ARBA00023002"/>
    </source>
</evidence>
<dbReference type="PIRSF" id="PIRSF000099">
    <property type="entry name" value="Histidinol_dh"/>
    <property type="match status" value="1"/>
</dbReference>
<feature type="binding site" evidence="5">
    <location>
        <position position="415"/>
    </location>
    <ligand>
        <name>substrate</name>
    </ligand>
</feature>
<evidence type="ECO:0000256" key="5">
    <source>
        <dbReference type="HAMAP-Rule" id="MF_01024"/>
    </source>
</evidence>
<name>A0ABW5K7X7_9FLAO</name>
<feature type="binding site" evidence="5">
    <location>
        <position position="410"/>
    </location>
    <ligand>
        <name>substrate</name>
    </ligand>
</feature>
<dbReference type="Gene3D" id="1.20.5.1300">
    <property type="match status" value="1"/>
</dbReference>
<feature type="binding site" evidence="5">
    <location>
        <position position="356"/>
    </location>
    <ligand>
        <name>Zn(2+)</name>
        <dbReference type="ChEBI" id="CHEBI:29105"/>
    </ligand>
</feature>
<accession>A0ABW5K7X7</accession>